<feature type="region of interest" description="Disordered" evidence="1">
    <location>
        <begin position="94"/>
        <end position="119"/>
    </location>
</feature>
<comment type="caution">
    <text evidence="2">The sequence shown here is derived from an EMBL/GenBank/DDBJ whole genome shotgun (WGS) entry which is preliminary data.</text>
</comment>
<sequence length="263" mass="29796">VESEFFVETEPEAEIELAAASEFAAESELAEESELTAASEFAVESEFFVETDLAAEPELDLLWAPEAPSEPEPLSEFEVDGDLESFAEEAVAPAVNPGASEAPELEALETEAEDQGSRVAKLESEISTLRTENEQYRLAAEAQIQPEDYQALQAQVQQLIEQVRGWEQRYEDLSQRLEEQTQLATNRIDAEETLKQQLKAYSEQVETLQSEKAILEQAVQDWQRQAESKIDPIDYQAALEQLERLKEKHSRSLWTRILDWFKG</sequence>
<gene>
    <name evidence="2" type="ORF">QQ91_0012735</name>
</gene>
<evidence type="ECO:0000256" key="1">
    <source>
        <dbReference type="SAM" id="MobiDB-lite"/>
    </source>
</evidence>
<dbReference type="RefSeq" id="WP_201277455.1">
    <property type="nucleotide sequence ID" value="NZ_JTHE03000071.1"/>
</dbReference>
<evidence type="ECO:0000313" key="2">
    <source>
        <dbReference type="EMBL" id="MCM1983684.1"/>
    </source>
</evidence>
<evidence type="ECO:0008006" key="4">
    <source>
        <dbReference type="Google" id="ProtNLM"/>
    </source>
</evidence>
<keyword evidence="3" id="KW-1185">Reference proteome</keyword>
<name>A0ABD4T515_9CYAN</name>
<feature type="compositionally biased region" description="Acidic residues" evidence="1">
    <location>
        <begin position="103"/>
        <end position="114"/>
    </location>
</feature>
<organism evidence="2 3">
    <name type="scientific">Lyngbya confervoides BDU141951</name>
    <dbReference type="NCBI Taxonomy" id="1574623"/>
    <lineage>
        <taxon>Bacteria</taxon>
        <taxon>Bacillati</taxon>
        <taxon>Cyanobacteriota</taxon>
        <taxon>Cyanophyceae</taxon>
        <taxon>Oscillatoriophycideae</taxon>
        <taxon>Oscillatoriales</taxon>
        <taxon>Microcoleaceae</taxon>
        <taxon>Lyngbya</taxon>
    </lineage>
</organism>
<proteinExistence type="predicted"/>
<reference evidence="2 3" key="1">
    <citation type="journal article" date="2015" name="Genome Announc.">
        <title>Draft Genome Sequence of Filamentous Marine Cyanobacterium Lyngbya confervoides Strain BDU141951.</title>
        <authorList>
            <person name="Chandrababunaidu M.M."/>
            <person name="Sen D."/>
            <person name="Tripathy S."/>
        </authorList>
    </citation>
    <scope>NUCLEOTIDE SEQUENCE [LARGE SCALE GENOMIC DNA]</scope>
    <source>
        <strain evidence="2 3">BDU141951</strain>
    </source>
</reference>
<dbReference type="AlphaFoldDB" id="A0ABD4T515"/>
<protein>
    <recommendedName>
        <fullName evidence="4">Chromosome segregation ATPase</fullName>
    </recommendedName>
</protein>
<dbReference type="Gene3D" id="1.10.287.1490">
    <property type="match status" value="1"/>
</dbReference>
<accession>A0ABD4T515</accession>
<evidence type="ECO:0000313" key="3">
    <source>
        <dbReference type="Proteomes" id="UP000031561"/>
    </source>
</evidence>
<feature type="non-terminal residue" evidence="2">
    <location>
        <position position="1"/>
    </location>
</feature>
<dbReference type="Proteomes" id="UP000031561">
    <property type="component" value="Unassembled WGS sequence"/>
</dbReference>
<dbReference type="EMBL" id="JTHE03000071">
    <property type="protein sequence ID" value="MCM1983684.1"/>
    <property type="molecule type" value="Genomic_DNA"/>
</dbReference>